<evidence type="ECO:0000313" key="2">
    <source>
        <dbReference type="EMBL" id="RAK62984.1"/>
    </source>
</evidence>
<dbReference type="AlphaFoldDB" id="A0A328BB78"/>
<dbReference type="OrthoDB" id="5763267at2"/>
<name>A0A328BB78_9CAUL</name>
<proteinExistence type="predicted"/>
<keyword evidence="3" id="KW-1185">Reference proteome</keyword>
<protein>
    <recommendedName>
        <fullName evidence="4">DUF4149 domain-containing protein</fullName>
    </recommendedName>
</protein>
<feature type="transmembrane region" description="Helical" evidence="1">
    <location>
        <begin position="100"/>
        <end position="122"/>
    </location>
</feature>
<sequence>MRSSVFLREVLPFFLSLMALIATTLLVDAGLHLLDAVWIGRYLGIPGVILILVSFGHSLRKRGVIHSGNPVFLLRLHEWLAWAGSLLVLVHAGVHFNAVLAWLALAAMLVNISSGLTGKFLLRRAQAWLKAARAELKDEGLSDADIKARLHRDSLTVDLVRQWRKIHLPISLAFAVLALAHIVAVFIFWGWK</sequence>
<feature type="transmembrane region" description="Helical" evidence="1">
    <location>
        <begin position="170"/>
        <end position="191"/>
    </location>
</feature>
<evidence type="ECO:0000256" key="1">
    <source>
        <dbReference type="SAM" id="Phobius"/>
    </source>
</evidence>
<feature type="transmembrane region" description="Helical" evidence="1">
    <location>
        <begin position="36"/>
        <end position="55"/>
    </location>
</feature>
<keyword evidence="1" id="KW-1133">Transmembrane helix</keyword>
<evidence type="ECO:0008006" key="4">
    <source>
        <dbReference type="Google" id="ProtNLM"/>
    </source>
</evidence>
<keyword evidence="1" id="KW-0472">Membrane</keyword>
<dbReference type="RefSeq" id="WP_111277280.1">
    <property type="nucleotide sequence ID" value="NZ_QFYS01000009.1"/>
</dbReference>
<dbReference type="EMBL" id="QFYS01000009">
    <property type="protein sequence ID" value="RAK62984.1"/>
    <property type="molecule type" value="Genomic_DNA"/>
</dbReference>
<evidence type="ECO:0000313" key="3">
    <source>
        <dbReference type="Proteomes" id="UP000249524"/>
    </source>
</evidence>
<reference evidence="2 3" key="1">
    <citation type="submission" date="2018-05" db="EMBL/GenBank/DDBJ databases">
        <authorList>
            <person name="Lanie J.A."/>
            <person name="Ng W.-L."/>
            <person name="Kazmierczak K.M."/>
            <person name="Andrzejewski T.M."/>
            <person name="Davidsen T.M."/>
            <person name="Wayne K.J."/>
            <person name="Tettelin H."/>
            <person name="Glass J.I."/>
            <person name="Rusch D."/>
            <person name="Podicherti R."/>
            <person name="Tsui H.-C.T."/>
            <person name="Winkler M.E."/>
        </authorList>
    </citation>
    <scope>NUCLEOTIDE SEQUENCE [LARGE SCALE GENOMIC DNA]</scope>
    <source>
        <strain evidence="2 3">BUT-10</strain>
    </source>
</reference>
<keyword evidence="1" id="KW-0812">Transmembrane</keyword>
<dbReference type="Proteomes" id="UP000249524">
    <property type="component" value="Unassembled WGS sequence"/>
</dbReference>
<feature type="transmembrane region" description="Helical" evidence="1">
    <location>
        <begin position="76"/>
        <end position="94"/>
    </location>
</feature>
<gene>
    <name evidence="2" type="ORF">DJ019_17055</name>
</gene>
<accession>A0A328BB78</accession>
<organism evidence="2 3">
    <name type="scientific">Phenylobacterium kunshanense</name>
    <dbReference type="NCBI Taxonomy" id="1445034"/>
    <lineage>
        <taxon>Bacteria</taxon>
        <taxon>Pseudomonadati</taxon>
        <taxon>Pseudomonadota</taxon>
        <taxon>Alphaproteobacteria</taxon>
        <taxon>Caulobacterales</taxon>
        <taxon>Caulobacteraceae</taxon>
        <taxon>Phenylobacterium</taxon>
    </lineage>
</organism>
<comment type="caution">
    <text evidence="2">The sequence shown here is derived from an EMBL/GenBank/DDBJ whole genome shotgun (WGS) entry which is preliminary data.</text>
</comment>